<comment type="caution">
    <text evidence="1">The sequence shown here is derived from an EMBL/GenBank/DDBJ whole genome shotgun (WGS) entry which is preliminary data.</text>
</comment>
<accession>A0A8S1RD65</accession>
<dbReference type="AlphaFoldDB" id="A0A8S1RD65"/>
<evidence type="ECO:0000313" key="2">
    <source>
        <dbReference type="Proteomes" id="UP000692954"/>
    </source>
</evidence>
<reference evidence="1" key="1">
    <citation type="submission" date="2021-01" db="EMBL/GenBank/DDBJ databases">
        <authorList>
            <consortium name="Genoscope - CEA"/>
            <person name="William W."/>
        </authorList>
    </citation>
    <scope>NUCLEOTIDE SEQUENCE</scope>
</reference>
<gene>
    <name evidence="1" type="ORF">PSON_ATCC_30995.1.T1660004</name>
</gene>
<name>A0A8S1RD65_9CILI</name>
<dbReference type="Proteomes" id="UP000692954">
    <property type="component" value="Unassembled WGS sequence"/>
</dbReference>
<sequence length="35" mass="4116">MKKKLLVLKTKLFLTEIKCKIFNVGSNRSNLFQCE</sequence>
<proteinExistence type="predicted"/>
<keyword evidence="2" id="KW-1185">Reference proteome</keyword>
<dbReference type="EMBL" id="CAJJDN010000166">
    <property type="protein sequence ID" value="CAD8126226.1"/>
    <property type="molecule type" value="Genomic_DNA"/>
</dbReference>
<evidence type="ECO:0000313" key="1">
    <source>
        <dbReference type="EMBL" id="CAD8126226.1"/>
    </source>
</evidence>
<organism evidence="1 2">
    <name type="scientific">Paramecium sonneborni</name>
    <dbReference type="NCBI Taxonomy" id="65129"/>
    <lineage>
        <taxon>Eukaryota</taxon>
        <taxon>Sar</taxon>
        <taxon>Alveolata</taxon>
        <taxon>Ciliophora</taxon>
        <taxon>Intramacronucleata</taxon>
        <taxon>Oligohymenophorea</taxon>
        <taxon>Peniculida</taxon>
        <taxon>Parameciidae</taxon>
        <taxon>Paramecium</taxon>
    </lineage>
</organism>
<protein>
    <submittedName>
        <fullName evidence="1">Uncharacterized protein</fullName>
    </submittedName>
</protein>